<organism evidence="2 3">
    <name type="scientific">Diplodia intermedia</name>
    <dbReference type="NCBI Taxonomy" id="856260"/>
    <lineage>
        <taxon>Eukaryota</taxon>
        <taxon>Fungi</taxon>
        <taxon>Dikarya</taxon>
        <taxon>Ascomycota</taxon>
        <taxon>Pezizomycotina</taxon>
        <taxon>Dothideomycetes</taxon>
        <taxon>Dothideomycetes incertae sedis</taxon>
        <taxon>Botryosphaeriales</taxon>
        <taxon>Botryosphaeriaceae</taxon>
        <taxon>Diplodia</taxon>
    </lineage>
</organism>
<evidence type="ECO:0000256" key="1">
    <source>
        <dbReference type="SAM" id="MobiDB-lite"/>
    </source>
</evidence>
<dbReference type="Proteomes" id="UP001521184">
    <property type="component" value="Unassembled WGS sequence"/>
</dbReference>
<sequence>MRAQQQPSKCLLLDLPVELRLLIYDYALFSHENVTVATGLKPSFASPVDSGYESDDGRDSDELIPGLPSDYEPVVLPRFDPDFLHLEQPPIFDHCTQDSDNEVRDGANREDERDPLARHRANLPFATPLALLQTNRQIRDELNWHLKSQRTQERKLSLYMTYPYGLLVFQHLCPDLIRLVRSVHISGYYYPTHAQEQVKRAAECRWMQRLYTQPPPIDEAVIKAANSALKQLTLTTLGKSSKVPLEELELRIYHPGPKGNELIWRGENPSSPICVALCNTCGGSIDSSVTQGGRGAGAWLKITPNPEARTLTQRWKRFTDGNSKEECEGWVVSPEWPRIPPPSVGVASGPSSPGDPSDPPGEDALSALD</sequence>
<feature type="region of interest" description="Disordered" evidence="1">
    <location>
        <begin position="45"/>
        <end position="68"/>
    </location>
</feature>
<protein>
    <recommendedName>
        <fullName evidence="4">F-box domain-containing protein</fullName>
    </recommendedName>
</protein>
<proteinExistence type="predicted"/>
<name>A0ABR3U014_9PEZI</name>
<dbReference type="EMBL" id="JAKEKT020000010">
    <property type="protein sequence ID" value="KAL1647978.1"/>
    <property type="molecule type" value="Genomic_DNA"/>
</dbReference>
<gene>
    <name evidence="2" type="ORF">SLS58_002302</name>
</gene>
<keyword evidence="3" id="KW-1185">Reference proteome</keyword>
<feature type="region of interest" description="Disordered" evidence="1">
    <location>
        <begin position="324"/>
        <end position="369"/>
    </location>
</feature>
<evidence type="ECO:0000313" key="2">
    <source>
        <dbReference type="EMBL" id="KAL1647978.1"/>
    </source>
</evidence>
<accession>A0ABR3U014</accession>
<comment type="caution">
    <text evidence="2">The sequence shown here is derived from an EMBL/GenBank/DDBJ whole genome shotgun (WGS) entry which is preliminary data.</text>
</comment>
<reference evidence="2 3" key="1">
    <citation type="journal article" date="2023" name="Plant Dis.">
        <title>First Report of Diplodia intermedia Causing Canker and Dieback Diseases on Apple Trees in Canada.</title>
        <authorList>
            <person name="Ellouze W."/>
            <person name="Ilyukhin E."/>
            <person name="Sulman M."/>
            <person name="Ali S."/>
        </authorList>
    </citation>
    <scope>NUCLEOTIDE SEQUENCE [LARGE SCALE GENOMIC DNA]</scope>
    <source>
        <strain evidence="2 3">M45-28</strain>
    </source>
</reference>
<evidence type="ECO:0008006" key="4">
    <source>
        <dbReference type="Google" id="ProtNLM"/>
    </source>
</evidence>
<feature type="region of interest" description="Disordered" evidence="1">
    <location>
        <begin position="95"/>
        <end position="114"/>
    </location>
</feature>
<feature type="compositionally biased region" description="Low complexity" evidence="1">
    <location>
        <begin position="344"/>
        <end position="355"/>
    </location>
</feature>
<evidence type="ECO:0000313" key="3">
    <source>
        <dbReference type="Proteomes" id="UP001521184"/>
    </source>
</evidence>